<dbReference type="EMBL" id="GBRD01010548">
    <property type="protein sequence ID" value="JAG55276.1"/>
    <property type="molecule type" value="Transcribed_RNA"/>
</dbReference>
<dbReference type="InterPro" id="IPR040350">
    <property type="entry name" value="TMEM272"/>
</dbReference>
<organism evidence="2">
    <name type="scientific">Lygus hesperus</name>
    <name type="common">Western plant bug</name>
    <dbReference type="NCBI Taxonomy" id="30085"/>
    <lineage>
        <taxon>Eukaryota</taxon>
        <taxon>Metazoa</taxon>
        <taxon>Ecdysozoa</taxon>
        <taxon>Arthropoda</taxon>
        <taxon>Hexapoda</taxon>
        <taxon>Insecta</taxon>
        <taxon>Pterygota</taxon>
        <taxon>Neoptera</taxon>
        <taxon>Paraneoptera</taxon>
        <taxon>Hemiptera</taxon>
        <taxon>Heteroptera</taxon>
        <taxon>Panheteroptera</taxon>
        <taxon>Cimicomorpha</taxon>
        <taxon>Miridae</taxon>
        <taxon>Mirini</taxon>
        <taxon>Lygus</taxon>
    </lineage>
</organism>
<feature type="transmembrane region" description="Helical" evidence="1">
    <location>
        <begin position="171"/>
        <end position="203"/>
    </location>
</feature>
<protein>
    <submittedName>
        <fullName evidence="2">Uncharacterized protein</fullName>
    </submittedName>
</protein>
<dbReference type="AlphaFoldDB" id="A0A0A9YSP8"/>
<reference evidence="3" key="3">
    <citation type="submission" date="2014-09" db="EMBL/GenBank/DDBJ databases">
        <authorList>
            <person name="Magalhaes I.L.F."/>
            <person name="Oliveira U."/>
            <person name="Santos F.R."/>
            <person name="Vidigal T.H.D.A."/>
            <person name="Brescovit A.D."/>
            <person name="Santos A.J."/>
        </authorList>
    </citation>
    <scope>NUCLEOTIDE SEQUENCE</scope>
</reference>
<reference evidence="2" key="2">
    <citation type="submission" date="2014-07" db="EMBL/GenBank/DDBJ databases">
        <authorList>
            <person name="Hull J."/>
        </authorList>
    </citation>
    <scope>NUCLEOTIDE SEQUENCE</scope>
</reference>
<gene>
    <name evidence="2" type="ORF">CM83_99693</name>
</gene>
<accession>A0A0A9YSP8</accession>
<feature type="transmembrane region" description="Helical" evidence="1">
    <location>
        <begin position="133"/>
        <end position="151"/>
    </location>
</feature>
<keyword evidence="1" id="KW-0472">Membrane</keyword>
<evidence type="ECO:0000256" key="1">
    <source>
        <dbReference type="SAM" id="Phobius"/>
    </source>
</evidence>
<keyword evidence="1" id="KW-1133">Transmembrane helix</keyword>
<dbReference type="PANTHER" id="PTHR33444">
    <property type="entry name" value="SI:DKEY-19B23.12-RELATED"/>
    <property type="match status" value="1"/>
</dbReference>
<name>A0A0A9YSP8_LYGHE</name>
<dbReference type="PANTHER" id="PTHR33444:SF2">
    <property type="entry name" value="MARVEL DOMAIN-CONTAINING PROTEIN"/>
    <property type="match status" value="1"/>
</dbReference>
<feature type="transmembrane region" description="Helical" evidence="1">
    <location>
        <begin position="91"/>
        <end position="112"/>
    </location>
</feature>
<evidence type="ECO:0000313" key="3">
    <source>
        <dbReference type="EMBL" id="JAG55276.1"/>
    </source>
</evidence>
<reference evidence="2" key="1">
    <citation type="journal article" date="2014" name="PLoS ONE">
        <title>Transcriptome-Based Identification of ABC Transporters in the Western Tarnished Plant Bug Lygus hesperus.</title>
        <authorList>
            <person name="Hull J.J."/>
            <person name="Chaney K."/>
            <person name="Geib S.M."/>
            <person name="Fabrick J.A."/>
            <person name="Brent C.S."/>
            <person name="Walsh D."/>
            <person name="Lavine L.C."/>
        </authorList>
    </citation>
    <scope>NUCLEOTIDE SEQUENCE</scope>
</reference>
<feature type="transmembrane region" description="Helical" evidence="1">
    <location>
        <begin position="59"/>
        <end position="79"/>
    </location>
</feature>
<keyword evidence="1" id="KW-0812">Transmembrane</keyword>
<evidence type="ECO:0000313" key="2">
    <source>
        <dbReference type="EMBL" id="JAG35234.1"/>
    </source>
</evidence>
<proteinExistence type="predicted"/>
<dbReference type="EMBL" id="GBHO01008370">
    <property type="protein sequence ID" value="JAG35234.1"/>
    <property type="molecule type" value="Transcribed_RNA"/>
</dbReference>
<sequence length="218" mass="23396">MSTVSRDIELAGEPKSQICSNEEEGVGAKGDCPSEDLRANQSDPLSCGEPVKAICGTPVLVLLMILGTLVNCASLVIGVKSINDCPAQDALPIYLITSGVSGLVKLPFFAYFHILTKGSGSKKNEVLKRIYHLLIAVGAGLFVMGSIAVYQDFPSFQPGDANYCDKLCYSYAFWFISCILIFGLFVISILFIAMLGGLVLVCLGCVNRPVSKELENNQ</sequence>